<reference evidence="2" key="1">
    <citation type="submission" date="2023-06" db="EMBL/GenBank/DDBJ databases">
        <authorList>
            <person name="Jiang Y."/>
            <person name="Liu Q."/>
        </authorList>
    </citation>
    <scope>NUCLEOTIDE SEQUENCE</scope>
    <source>
        <strain evidence="2">CGMCC 1.12090</strain>
    </source>
</reference>
<feature type="compositionally biased region" description="Basic and acidic residues" evidence="1">
    <location>
        <begin position="16"/>
        <end position="29"/>
    </location>
</feature>
<dbReference type="EMBL" id="JAUKVY010000021">
    <property type="protein sequence ID" value="MDO1535699.1"/>
    <property type="molecule type" value="Genomic_DNA"/>
</dbReference>
<feature type="region of interest" description="Disordered" evidence="1">
    <location>
        <begin position="143"/>
        <end position="164"/>
    </location>
</feature>
<name>A0ABT8SBN5_9BURK</name>
<evidence type="ECO:0000313" key="3">
    <source>
        <dbReference type="Proteomes" id="UP001169027"/>
    </source>
</evidence>
<protein>
    <submittedName>
        <fullName evidence="2">Uncharacterized protein</fullName>
    </submittedName>
</protein>
<keyword evidence="3" id="KW-1185">Reference proteome</keyword>
<evidence type="ECO:0000256" key="1">
    <source>
        <dbReference type="SAM" id="MobiDB-lite"/>
    </source>
</evidence>
<organism evidence="2 3">
    <name type="scientific">Variovorax ginsengisoli</name>
    <dbReference type="NCBI Taxonomy" id="363844"/>
    <lineage>
        <taxon>Bacteria</taxon>
        <taxon>Pseudomonadati</taxon>
        <taxon>Pseudomonadota</taxon>
        <taxon>Betaproteobacteria</taxon>
        <taxon>Burkholderiales</taxon>
        <taxon>Comamonadaceae</taxon>
        <taxon>Variovorax</taxon>
    </lineage>
</organism>
<proteinExistence type="predicted"/>
<sequence length="164" mass="17967">MRAPSIHDAPVSKTHRIADVTESAGDRATRSAPMSPMRPTTLWSAQELDAYQGQKAPQSPAPQSARGFTIKAAINQGSVDFRVSGKSTAVTFEELAAACHEQLPGVVLERRTKWLQYTFDLWSHAGQCLYSIPILSIAEPQPSAPLVRKPRRHPSELAPHHPRG</sequence>
<evidence type="ECO:0000313" key="2">
    <source>
        <dbReference type="EMBL" id="MDO1535699.1"/>
    </source>
</evidence>
<accession>A0ABT8SBN5</accession>
<comment type="caution">
    <text evidence="2">The sequence shown here is derived from an EMBL/GenBank/DDBJ whole genome shotgun (WGS) entry which is preliminary data.</text>
</comment>
<feature type="compositionally biased region" description="Basic and acidic residues" evidence="1">
    <location>
        <begin position="153"/>
        <end position="164"/>
    </location>
</feature>
<gene>
    <name evidence="2" type="ORF">Q2T77_25775</name>
</gene>
<dbReference type="RefSeq" id="WP_301813498.1">
    <property type="nucleotide sequence ID" value="NZ_JAUJZH010000021.1"/>
</dbReference>
<feature type="region of interest" description="Disordered" evidence="1">
    <location>
        <begin position="1"/>
        <end position="38"/>
    </location>
</feature>
<dbReference type="Proteomes" id="UP001169027">
    <property type="component" value="Unassembled WGS sequence"/>
</dbReference>